<reference evidence="2" key="1">
    <citation type="journal article" date="2019" name="Int. J. Syst. Evol. Microbiol.">
        <title>The Global Catalogue of Microorganisms (GCM) 10K type strain sequencing project: providing services to taxonomists for standard genome sequencing and annotation.</title>
        <authorList>
            <consortium name="The Broad Institute Genomics Platform"/>
            <consortium name="The Broad Institute Genome Sequencing Center for Infectious Disease"/>
            <person name="Wu L."/>
            <person name="Ma J."/>
        </authorList>
    </citation>
    <scope>NUCLEOTIDE SEQUENCE [LARGE SCALE GENOMIC DNA]</scope>
    <source>
        <strain evidence="2">DT43</strain>
    </source>
</reference>
<organism evidence="1 2">
    <name type="scientific">Streptococcus caledonicus</name>
    <dbReference type="NCBI Taxonomy" id="2614158"/>
    <lineage>
        <taxon>Bacteria</taxon>
        <taxon>Bacillati</taxon>
        <taxon>Bacillota</taxon>
        <taxon>Bacilli</taxon>
        <taxon>Lactobacillales</taxon>
        <taxon>Streptococcaceae</taxon>
        <taxon>Streptococcus</taxon>
    </lineage>
</organism>
<name>A0ABW0U9U2_9STRE</name>
<dbReference type="Pfam" id="PF05167">
    <property type="entry name" value="DUF711"/>
    <property type="match status" value="1"/>
</dbReference>
<evidence type="ECO:0000313" key="1">
    <source>
        <dbReference type="EMBL" id="MFC5630268.1"/>
    </source>
</evidence>
<evidence type="ECO:0000313" key="2">
    <source>
        <dbReference type="Proteomes" id="UP001596110"/>
    </source>
</evidence>
<gene>
    <name evidence="1" type="ORF">ACFPQ3_01295</name>
</gene>
<sequence length="81" mass="9002">MDIRQVRETIEQKIYDKITTKAANLVSVGDEIAAKLGISIVNKHVSVTPIALIGAATDALDYFPLGIHLIELQDERWRDSL</sequence>
<keyword evidence="2" id="KW-1185">Reference proteome</keyword>
<accession>A0ABW0U9U2</accession>
<comment type="caution">
    <text evidence="1">The sequence shown here is derived from an EMBL/GenBank/DDBJ whole genome shotgun (WGS) entry which is preliminary data.</text>
</comment>
<protein>
    <submittedName>
        <fullName evidence="1">DUF711 family protein</fullName>
    </submittedName>
</protein>
<dbReference type="EMBL" id="JBHSOJ010000009">
    <property type="protein sequence ID" value="MFC5630268.1"/>
    <property type="molecule type" value="Genomic_DNA"/>
</dbReference>
<dbReference type="RefSeq" id="WP_198039939.1">
    <property type="nucleotide sequence ID" value="NZ_JBHSOJ010000009.1"/>
</dbReference>
<proteinExistence type="predicted"/>
<dbReference type="Gene3D" id="3.20.70.20">
    <property type="match status" value="1"/>
</dbReference>
<dbReference type="SUPFAM" id="SSF51998">
    <property type="entry name" value="PFL-like glycyl radical enzymes"/>
    <property type="match status" value="1"/>
</dbReference>
<dbReference type="InterPro" id="IPR007841">
    <property type="entry name" value="UPF0210"/>
</dbReference>
<dbReference type="Proteomes" id="UP001596110">
    <property type="component" value="Unassembled WGS sequence"/>
</dbReference>